<evidence type="ECO:0000313" key="3">
    <source>
        <dbReference type="Proteomes" id="UP001054837"/>
    </source>
</evidence>
<comment type="caution">
    <text evidence="2">The sequence shown here is derived from an EMBL/GenBank/DDBJ whole genome shotgun (WGS) entry which is preliminary data.</text>
</comment>
<gene>
    <name evidence="2" type="ORF">CDAR_454681</name>
</gene>
<dbReference type="EMBL" id="BPLQ01010387">
    <property type="protein sequence ID" value="GIY50433.1"/>
    <property type="molecule type" value="Genomic_DNA"/>
</dbReference>
<keyword evidence="3" id="KW-1185">Reference proteome</keyword>
<sequence>MGMKRMCQIFRDRDGGNSKQEKEGFRRVPIQLLCRESSGFEVSGEGGDQPKRDLEGKLSWRLFECLGGQRGDVGPSTSFRRRMNGSLKLEGCGNLQTIGGVG</sequence>
<dbReference type="AlphaFoldDB" id="A0AAV4TZQ9"/>
<feature type="compositionally biased region" description="Basic and acidic residues" evidence="1">
    <location>
        <begin position="10"/>
        <end position="23"/>
    </location>
</feature>
<accession>A0AAV4TZQ9</accession>
<reference evidence="2 3" key="1">
    <citation type="submission" date="2021-06" db="EMBL/GenBank/DDBJ databases">
        <title>Caerostris darwini draft genome.</title>
        <authorList>
            <person name="Kono N."/>
            <person name="Arakawa K."/>
        </authorList>
    </citation>
    <scope>NUCLEOTIDE SEQUENCE [LARGE SCALE GENOMIC DNA]</scope>
</reference>
<feature type="region of interest" description="Disordered" evidence="1">
    <location>
        <begin position="1"/>
        <end position="23"/>
    </location>
</feature>
<name>A0AAV4TZQ9_9ARAC</name>
<evidence type="ECO:0000313" key="2">
    <source>
        <dbReference type="EMBL" id="GIY50433.1"/>
    </source>
</evidence>
<dbReference type="Proteomes" id="UP001054837">
    <property type="component" value="Unassembled WGS sequence"/>
</dbReference>
<proteinExistence type="predicted"/>
<protein>
    <submittedName>
        <fullName evidence="2">Uncharacterized protein</fullName>
    </submittedName>
</protein>
<organism evidence="2 3">
    <name type="scientific">Caerostris darwini</name>
    <dbReference type="NCBI Taxonomy" id="1538125"/>
    <lineage>
        <taxon>Eukaryota</taxon>
        <taxon>Metazoa</taxon>
        <taxon>Ecdysozoa</taxon>
        <taxon>Arthropoda</taxon>
        <taxon>Chelicerata</taxon>
        <taxon>Arachnida</taxon>
        <taxon>Araneae</taxon>
        <taxon>Araneomorphae</taxon>
        <taxon>Entelegynae</taxon>
        <taxon>Araneoidea</taxon>
        <taxon>Araneidae</taxon>
        <taxon>Caerostris</taxon>
    </lineage>
</organism>
<evidence type="ECO:0000256" key="1">
    <source>
        <dbReference type="SAM" id="MobiDB-lite"/>
    </source>
</evidence>